<comment type="similarity">
    <text evidence="1">In the C-terminal section; belongs to the class-I pyridoxal-phosphate-dependent aminotransferase family.</text>
</comment>
<reference evidence="7 8" key="1">
    <citation type="journal article" date="2001" name="Proc. Natl. Acad. Sci. U.S.A.">
        <title>Complete genomic sequence of Pasteurella multocida Pm70.</title>
        <authorList>
            <person name="May B.J."/>
            <person name="Zhang Q."/>
            <person name="Li L.L."/>
            <person name="Paustian M.L."/>
            <person name="Whittam T.S."/>
            <person name="Kapur V."/>
        </authorList>
    </citation>
    <scope>NUCLEOTIDE SEQUENCE [LARGE SCALE GENOMIC DNA]</scope>
    <source>
        <strain evidence="7 8">Pm70</strain>
    </source>
</reference>
<dbReference type="InterPro" id="IPR004839">
    <property type="entry name" value="Aminotransferase_I/II_large"/>
</dbReference>
<evidence type="ECO:0000256" key="3">
    <source>
        <dbReference type="ARBA" id="ARBA00023015"/>
    </source>
</evidence>
<feature type="domain" description="HTH gntR-type" evidence="6">
    <location>
        <begin position="29"/>
        <end position="97"/>
    </location>
</feature>
<proteinExistence type="inferred from homology"/>
<dbReference type="EMBL" id="AE004439">
    <property type="protein sequence ID" value="AAK03315.1"/>
    <property type="molecule type" value="Genomic_DNA"/>
</dbReference>
<keyword evidence="4" id="KW-0238">DNA-binding</keyword>
<dbReference type="Gene3D" id="3.40.640.10">
    <property type="entry name" value="Type I PLP-dependent aspartate aminotransferase-like (Major domain)"/>
    <property type="match status" value="1"/>
</dbReference>
<dbReference type="SMART" id="SM00345">
    <property type="entry name" value="HTH_GNTR"/>
    <property type="match status" value="1"/>
</dbReference>
<evidence type="ECO:0000313" key="8">
    <source>
        <dbReference type="Proteomes" id="UP000000809"/>
    </source>
</evidence>
<dbReference type="PANTHER" id="PTHR46577">
    <property type="entry name" value="HTH-TYPE TRANSCRIPTIONAL REGULATORY PROTEIN GABR"/>
    <property type="match status" value="1"/>
</dbReference>
<gene>
    <name evidence="7" type="primary">gntR_2</name>
    <name evidence="7" type="ordered locus">PM1231</name>
</gene>
<dbReference type="Pfam" id="PF00155">
    <property type="entry name" value="Aminotran_1_2"/>
    <property type="match status" value="1"/>
</dbReference>
<accession>Q9CLJ7</accession>
<dbReference type="InterPro" id="IPR015421">
    <property type="entry name" value="PyrdxlP-dep_Trfase_major"/>
</dbReference>
<dbReference type="InterPro" id="IPR036390">
    <property type="entry name" value="WH_DNA-bd_sf"/>
</dbReference>
<evidence type="ECO:0000256" key="5">
    <source>
        <dbReference type="ARBA" id="ARBA00023163"/>
    </source>
</evidence>
<organism evidence="7 8">
    <name type="scientific">Pasteurella multocida (strain Pm70)</name>
    <dbReference type="NCBI Taxonomy" id="272843"/>
    <lineage>
        <taxon>Bacteria</taxon>
        <taxon>Pseudomonadati</taxon>
        <taxon>Pseudomonadota</taxon>
        <taxon>Gammaproteobacteria</taxon>
        <taxon>Pasteurellales</taxon>
        <taxon>Pasteurellaceae</taxon>
        <taxon>Pasteurella</taxon>
    </lineage>
</organism>
<dbReference type="Pfam" id="PF00392">
    <property type="entry name" value="GntR"/>
    <property type="match status" value="1"/>
</dbReference>
<dbReference type="KEGG" id="pmu:PM1231"/>
<dbReference type="Proteomes" id="UP000000809">
    <property type="component" value="Chromosome"/>
</dbReference>
<evidence type="ECO:0000256" key="4">
    <source>
        <dbReference type="ARBA" id="ARBA00023125"/>
    </source>
</evidence>
<dbReference type="InterPro" id="IPR036388">
    <property type="entry name" value="WH-like_DNA-bd_sf"/>
</dbReference>
<evidence type="ECO:0000313" key="7">
    <source>
        <dbReference type="EMBL" id="AAK03315.1"/>
    </source>
</evidence>
<evidence type="ECO:0000256" key="2">
    <source>
        <dbReference type="ARBA" id="ARBA00022898"/>
    </source>
</evidence>
<dbReference type="GO" id="GO:0003700">
    <property type="term" value="F:DNA-binding transcription factor activity"/>
    <property type="evidence" value="ECO:0007669"/>
    <property type="project" value="InterPro"/>
</dbReference>
<dbReference type="GO" id="GO:0003677">
    <property type="term" value="F:DNA binding"/>
    <property type="evidence" value="ECO:0007669"/>
    <property type="project" value="UniProtKB-KW"/>
</dbReference>
<evidence type="ECO:0000256" key="1">
    <source>
        <dbReference type="ARBA" id="ARBA00005384"/>
    </source>
</evidence>
<dbReference type="HOGENOM" id="CLU_017584_0_1_6"/>
<evidence type="ECO:0000259" key="6">
    <source>
        <dbReference type="PROSITE" id="PS50949"/>
    </source>
</evidence>
<dbReference type="AlphaFoldDB" id="Q9CLJ7"/>
<keyword evidence="8" id="KW-1185">Reference proteome</keyword>
<dbReference type="Gene3D" id="1.10.10.10">
    <property type="entry name" value="Winged helix-like DNA-binding domain superfamily/Winged helix DNA-binding domain"/>
    <property type="match status" value="1"/>
</dbReference>
<dbReference type="STRING" id="272843.PM1231"/>
<dbReference type="SUPFAM" id="SSF46785">
    <property type="entry name" value="Winged helix' DNA-binding domain"/>
    <property type="match status" value="1"/>
</dbReference>
<dbReference type="PANTHER" id="PTHR46577:SF1">
    <property type="entry name" value="HTH-TYPE TRANSCRIPTIONAL REGULATORY PROTEIN GABR"/>
    <property type="match status" value="1"/>
</dbReference>
<dbReference type="CDD" id="cd07377">
    <property type="entry name" value="WHTH_GntR"/>
    <property type="match status" value="1"/>
</dbReference>
<dbReference type="CDD" id="cd00609">
    <property type="entry name" value="AAT_like"/>
    <property type="match status" value="1"/>
</dbReference>
<name>Q9CLJ7_PASMU</name>
<keyword evidence="3" id="KW-0805">Transcription regulation</keyword>
<dbReference type="InterPro" id="IPR051446">
    <property type="entry name" value="HTH_trans_reg/aminotransferase"/>
</dbReference>
<sequence length="485" mass="55800">MIKSVKKEKFNEVRVMRKLNYQLDKGKKEPLYLQLYQQLRDLIYTQQLAFGEQLPSKRALCDYLQISQNTVEAAYAQLLAEGYIESIARRGFFVCFQPSLFFSAPKQTQPHTVAPRHSTIAFDFNPHYIDSKHFPLKNWRKAGKALFQARHSSLLGLGDKQGESHLRQQICDYLFSSRGVKCHIDQIIICGGLENAIQQLMLLFTHLYQTPVVHYGMEFYGYQTLEKLLTLAHQKVIKLPLNADDQQLDLDFLAQSSVNIACVTPSHLYPFGHVLSITQRQQLLAWAKAQPQRYIIEDDYDSEFRYQGKPIPALQSLDKNDSVIYLGSFSKLLMPSLRVSFMVLPTSLLAAYQQHCGFINCAVSRFEQQRLAYFMQQGEFEKHINRMRKIYRRKMALLCSLLAPYATQIRYYGEHSGFYLLIELIAESRSLDTLTQLAYDKGVKVYPVDCAARRLFSLGFGDLSETQLVEGVSCLLNAWFAQDAI</sequence>
<dbReference type="EnsemblBacteria" id="AAK03315">
    <property type="protein sequence ID" value="AAK03315"/>
    <property type="gene ID" value="PM1231"/>
</dbReference>
<dbReference type="PROSITE" id="PS50949">
    <property type="entry name" value="HTH_GNTR"/>
    <property type="match status" value="1"/>
</dbReference>
<protein>
    <submittedName>
        <fullName evidence="7">GntR</fullName>
    </submittedName>
</protein>
<dbReference type="GO" id="GO:0030170">
    <property type="term" value="F:pyridoxal phosphate binding"/>
    <property type="evidence" value="ECO:0007669"/>
    <property type="project" value="InterPro"/>
</dbReference>
<keyword evidence="2" id="KW-0663">Pyridoxal phosphate</keyword>
<dbReference type="InterPro" id="IPR000524">
    <property type="entry name" value="Tscrpt_reg_HTH_GntR"/>
</dbReference>
<dbReference type="SUPFAM" id="SSF53383">
    <property type="entry name" value="PLP-dependent transferases"/>
    <property type="match status" value="1"/>
</dbReference>
<dbReference type="InterPro" id="IPR015424">
    <property type="entry name" value="PyrdxlP-dep_Trfase"/>
</dbReference>
<keyword evidence="5" id="KW-0804">Transcription</keyword>